<sequence>MEATHTQRRLRQRLTGAASQCCACCGWSDNARHSNAMQMILTFVPFA</sequence>
<dbReference type="EMBL" id="ACFC01000025">
    <property type="protein sequence ID" value="EEE03523.1"/>
    <property type="molecule type" value="Genomic_DNA"/>
</dbReference>
<comment type="caution">
    <text evidence="1">The sequence shown here is derived from an EMBL/GenBank/DDBJ whole genome shotgun (WGS) entry which is preliminary data.</text>
</comment>
<dbReference type="Proteomes" id="UP000004535">
    <property type="component" value="Unassembled WGS sequence"/>
</dbReference>
<evidence type="ECO:0000313" key="1">
    <source>
        <dbReference type="EMBL" id="EEE03523.1"/>
    </source>
</evidence>
<name>B9C0D1_9BURK</name>
<protein>
    <submittedName>
        <fullName evidence="1">Uncharacterized protein</fullName>
    </submittedName>
</protein>
<organism evidence="1 2">
    <name type="scientific">Burkholderia multivorans CGD2</name>
    <dbReference type="NCBI Taxonomy" id="513052"/>
    <lineage>
        <taxon>Bacteria</taxon>
        <taxon>Pseudomonadati</taxon>
        <taxon>Pseudomonadota</taxon>
        <taxon>Betaproteobacteria</taxon>
        <taxon>Burkholderiales</taxon>
        <taxon>Burkholderiaceae</taxon>
        <taxon>Burkholderia</taxon>
        <taxon>Burkholderia cepacia complex</taxon>
    </lineage>
</organism>
<gene>
    <name evidence="1" type="ORF">BURMUCGD2_0119</name>
</gene>
<accession>B9C0D1</accession>
<reference evidence="1 2" key="1">
    <citation type="journal article" date="2012" name="J. Bacteriol.">
        <title>Draft Genome Sequence Determination for Cystic Fibrosis and Chronic Granulomatous Disease Burkholderia multivorans Isolates.</title>
        <authorList>
            <person name="Varga J.J."/>
            <person name="Losada L."/>
            <person name="Zelazny A.M."/>
            <person name="Brinkac L."/>
            <person name="Harkins D."/>
            <person name="Radune D."/>
            <person name="Hostetler J."/>
            <person name="Sampaio E.P."/>
            <person name="Ronning C.M."/>
            <person name="Nierman W.C."/>
            <person name="Greenberg D.E."/>
            <person name="Holland S.M."/>
            <person name="Goldberg J.B."/>
        </authorList>
    </citation>
    <scope>NUCLEOTIDE SEQUENCE [LARGE SCALE GENOMIC DNA]</scope>
    <source>
        <strain evidence="1 2">CGD2</strain>
    </source>
</reference>
<proteinExistence type="predicted"/>
<evidence type="ECO:0000313" key="2">
    <source>
        <dbReference type="Proteomes" id="UP000004535"/>
    </source>
</evidence>
<dbReference type="AlphaFoldDB" id="B9C0D1"/>